<evidence type="ECO:0000313" key="2">
    <source>
        <dbReference type="EMBL" id="MDO9714209.1"/>
    </source>
</evidence>
<feature type="signal peptide" evidence="1">
    <location>
        <begin position="1"/>
        <end position="21"/>
    </location>
</feature>
<keyword evidence="1" id="KW-0732">Signal</keyword>
<feature type="chain" id="PRO_5047099757" evidence="1">
    <location>
        <begin position="22"/>
        <end position="47"/>
    </location>
</feature>
<comment type="caution">
    <text evidence="2">The sequence shown here is derived from an EMBL/GenBank/DDBJ whole genome shotgun (WGS) entry which is preliminary data.</text>
</comment>
<accession>A0ABT9EDN5</accession>
<proteinExistence type="predicted"/>
<dbReference type="EMBL" id="JAUTWS010000185">
    <property type="protein sequence ID" value="MDO9714209.1"/>
    <property type="molecule type" value="Genomic_DNA"/>
</dbReference>
<evidence type="ECO:0000256" key="1">
    <source>
        <dbReference type="SAM" id="SignalP"/>
    </source>
</evidence>
<sequence length="47" mass="5096">MKLFTITAALMVAAAASPVLAHWEYTQWGMTAEQVIAASGSKARRCR</sequence>
<keyword evidence="3" id="KW-1185">Reference proteome</keyword>
<evidence type="ECO:0000313" key="3">
    <source>
        <dbReference type="Proteomes" id="UP001243009"/>
    </source>
</evidence>
<dbReference type="Proteomes" id="UP001243009">
    <property type="component" value="Unassembled WGS sequence"/>
</dbReference>
<dbReference type="RefSeq" id="WP_305109048.1">
    <property type="nucleotide sequence ID" value="NZ_JAUTWS010000185.1"/>
</dbReference>
<gene>
    <name evidence="2" type="ORF">Q7A36_38305</name>
</gene>
<organism evidence="2 3">
    <name type="scientific">Paracraurococcus lichenis</name>
    <dbReference type="NCBI Taxonomy" id="3064888"/>
    <lineage>
        <taxon>Bacteria</taxon>
        <taxon>Pseudomonadati</taxon>
        <taxon>Pseudomonadota</taxon>
        <taxon>Alphaproteobacteria</taxon>
        <taxon>Acetobacterales</taxon>
        <taxon>Roseomonadaceae</taxon>
        <taxon>Paracraurococcus</taxon>
    </lineage>
</organism>
<reference evidence="2 3" key="1">
    <citation type="submission" date="2023-08" db="EMBL/GenBank/DDBJ databases">
        <title>The draft genome sequence of Paracraurococcus sp. LOR1-02.</title>
        <authorList>
            <person name="Kingkaew E."/>
            <person name="Tanasupawat S."/>
        </authorList>
    </citation>
    <scope>NUCLEOTIDE SEQUENCE [LARGE SCALE GENOMIC DNA]</scope>
    <source>
        <strain evidence="2 3">LOR1-02</strain>
    </source>
</reference>
<protein>
    <submittedName>
        <fullName evidence="2">Uncharacterized protein</fullName>
    </submittedName>
</protein>
<name>A0ABT9EDN5_9PROT</name>